<protein>
    <submittedName>
        <fullName evidence="2">Uncharacterized protein</fullName>
    </submittedName>
</protein>
<dbReference type="Proteomes" id="UP001529510">
    <property type="component" value="Unassembled WGS sequence"/>
</dbReference>
<evidence type="ECO:0000256" key="1">
    <source>
        <dbReference type="SAM" id="MobiDB-lite"/>
    </source>
</evidence>
<comment type="caution">
    <text evidence="2">The sequence shown here is derived from an EMBL/GenBank/DDBJ whole genome shotgun (WGS) entry which is preliminary data.</text>
</comment>
<feature type="region of interest" description="Disordered" evidence="1">
    <location>
        <begin position="41"/>
        <end position="86"/>
    </location>
</feature>
<evidence type="ECO:0000313" key="2">
    <source>
        <dbReference type="EMBL" id="KAL0187858.1"/>
    </source>
</evidence>
<sequence length="86" mass="9044">FEAQNQASMAAHQTTTRKPITTHSSVFPTAEAGVHLRRIPFSKLPSPSSSLSSLSSSVPSSTSHSPSVNDLDDKGKHLAMSGSPIE</sequence>
<reference evidence="2 3" key="1">
    <citation type="submission" date="2024-05" db="EMBL/GenBank/DDBJ databases">
        <title>Genome sequencing and assembly of Indian major carp, Cirrhinus mrigala (Hamilton, 1822).</title>
        <authorList>
            <person name="Mohindra V."/>
            <person name="Chowdhury L.M."/>
            <person name="Lal K."/>
            <person name="Jena J.K."/>
        </authorList>
    </citation>
    <scope>NUCLEOTIDE SEQUENCE [LARGE SCALE GENOMIC DNA]</scope>
    <source>
        <strain evidence="2">CM1030</strain>
        <tissue evidence="2">Blood</tissue>
    </source>
</reference>
<feature type="non-terminal residue" evidence="2">
    <location>
        <position position="86"/>
    </location>
</feature>
<feature type="region of interest" description="Disordered" evidence="1">
    <location>
        <begin position="1"/>
        <end position="26"/>
    </location>
</feature>
<feature type="compositionally biased region" description="Low complexity" evidence="1">
    <location>
        <begin position="41"/>
        <end position="67"/>
    </location>
</feature>
<dbReference type="EMBL" id="JAMKFB020000007">
    <property type="protein sequence ID" value="KAL0187858.1"/>
    <property type="molecule type" value="Genomic_DNA"/>
</dbReference>
<feature type="non-terminal residue" evidence="2">
    <location>
        <position position="1"/>
    </location>
</feature>
<name>A0ABD0QP88_CIRMR</name>
<gene>
    <name evidence="2" type="ORF">M9458_014957</name>
</gene>
<dbReference type="AlphaFoldDB" id="A0ABD0QP88"/>
<evidence type="ECO:0000313" key="3">
    <source>
        <dbReference type="Proteomes" id="UP001529510"/>
    </source>
</evidence>
<accession>A0ABD0QP88</accession>
<keyword evidence="3" id="KW-1185">Reference proteome</keyword>
<organism evidence="2 3">
    <name type="scientific">Cirrhinus mrigala</name>
    <name type="common">Mrigala</name>
    <dbReference type="NCBI Taxonomy" id="683832"/>
    <lineage>
        <taxon>Eukaryota</taxon>
        <taxon>Metazoa</taxon>
        <taxon>Chordata</taxon>
        <taxon>Craniata</taxon>
        <taxon>Vertebrata</taxon>
        <taxon>Euteleostomi</taxon>
        <taxon>Actinopterygii</taxon>
        <taxon>Neopterygii</taxon>
        <taxon>Teleostei</taxon>
        <taxon>Ostariophysi</taxon>
        <taxon>Cypriniformes</taxon>
        <taxon>Cyprinidae</taxon>
        <taxon>Labeoninae</taxon>
        <taxon>Labeonini</taxon>
        <taxon>Cirrhinus</taxon>
    </lineage>
</organism>
<proteinExistence type="predicted"/>